<comment type="caution">
    <text evidence="1">The sequence shown here is derived from an EMBL/GenBank/DDBJ whole genome shotgun (WGS) entry which is preliminary data.</text>
</comment>
<reference evidence="1 2" key="1">
    <citation type="submission" date="2015-08" db="EMBL/GenBank/DDBJ databases">
        <title>Next Generation Sequencing and Analysis of the Genome of Puccinia sorghi L Schw, the Causal Agent of Maize Common Rust.</title>
        <authorList>
            <person name="Rochi L."/>
            <person name="Burguener G."/>
            <person name="Darino M."/>
            <person name="Turjanski A."/>
            <person name="Kreff E."/>
            <person name="Dieguez M.J."/>
            <person name="Sacco F."/>
        </authorList>
    </citation>
    <scope>NUCLEOTIDE SEQUENCE [LARGE SCALE GENOMIC DNA]</scope>
    <source>
        <strain evidence="1 2">RO10H11247</strain>
    </source>
</reference>
<dbReference type="AlphaFoldDB" id="A0A0L6UF00"/>
<evidence type="ECO:0000313" key="2">
    <source>
        <dbReference type="Proteomes" id="UP000037035"/>
    </source>
</evidence>
<accession>A0A0L6UF00</accession>
<evidence type="ECO:0000313" key="1">
    <source>
        <dbReference type="EMBL" id="KNZ47153.1"/>
    </source>
</evidence>
<name>A0A0L6UF00_9BASI</name>
<dbReference type="EMBL" id="LAVV01011985">
    <property type="protein sequence ID" value="KNZ47153.1"/>
    <property type="molecule type" value="Genomic_DNA"/>
</dbReference>
<protein>
    <submittedName>
        <fullName evidence="1">Uncharacterized protein</fullName>
    </submittedName>
</protein>
<organism evidence="1 2">
    <name type="scientific">Puccinia sorghi</name>
    <dbReference type="NCBI Taxonomy" id="27349"/>
    <lineage>
        <taxon>Eukaryota</taxon>
        <taxon>Fungi</taxon>
        <taxon>Dikarya</taxon>
        <taxon>Basidiomycota</taxon>
        <taxon>Pucciniomycotina</taxon>
        <taxon>Pucciniomycetes</taxon>
        <taxon>Pucciniales</taxon>
        <taxon>Pucciniaceae</taxon>
        <taxon>Puccinia</taxon>
    </lineage>
</organism>
<gene>
    <name evidence="1" type="ORF">VP01_663g5</name>
</gene>
<keyword evidence="2" id="KW-1185">Reference proteome</keyword>
<proteinExistence type="predicted"/>
<dbReference type="VEuPathDB" id="FungiDB:VP01_663g5"/>
<sequence length="133" mass="15383">MKNPQLMIQTLFPTSLKSFSFTYQKFLMLNLMETAASGLFLISWDIDNITIFLCGKNSMKTLRKEVNGTRKKIISETQNPLLFPAPQVLTQWQKTAIPEALAWEEIFTNCFQVNMKLKAKSGPNKNKYYRIHS</sequence>
<dbReference type="Proteomes" id="UP000037035">
    <property type="component" value="Unassembled WGS sequence"/>
</dbReference>